<evidence type="ECO:0000313" key="2">
    <source>
        <dbReference type="EMBL" id="SPE06713.1"/>
    </source>
</evidence>
<evidence type="ECO:0000313" key="3">
    <source>
        <dbReference type="Proteomes" id="UP000237923"/>
    </source>
</evidence>
<dbReference type="RefSeq" id="WP_105299591.1">
    <property type="nucleotide sequence ID" value="NZ_CAURUR010000002.1"/>
</dbReference>
<dbReference type="Proteomes" id="UP000239237">
    <property type="component" value="Unassembled WGS sequence"/>
</dbReference>
<keyword evidence="4" id="KW-1185">Reference proteome</keyword>
<dbReference type="EMBL" id="OKQR01000001">
    <property type="protein sequence ID" value="SPD91488.1"/>
    <property type="molecule type" value="Genomic_DNA"/>
</dbReference>
<protein>
    <submittedName>
        <fullName evidence="2">Uncharacterized protein</fullName>
    </submittedName>
</protein>
<proteinExistence type="predicted"/>
<evidence type="ECO:0000313" key="1">
    <source>
        <dbReference type="EMBL" id="SPD91488.1"/>
    </source>
</evidence>
<evidence type="ECO:0000313" key="4">
    <source>
        <dbReference type="Proteomes" id="UP000239237"/>
    </source>
</evidence>
<dbReference type="AlphaFoldDB" id="A0A2N9K804"/>
<organism evidence="2 3">
    <name type="scientific">Leuconostoc suionicum</name>
    <dbReference type="NCBI Taxonomy" id="1511761"/>
    <lineage>
        <taxon>Bacteria</taxon>
        <taxon>Bacillati</taxon>
        <taxon>Bacillota</taxon>
        <taxon>Bacilli</taxon>
        <taxon>Lactobacillales</taxon>
        <taxon>Lactobacillaceae</taxon>
        <taxon>Leuconostoc</taxon>
    </lineage>
</organism>
<reference evidence="1 4" key="2">
    <citation type="submission" date="2018-02" db="EMBL/GenBank/DDBJ databases">
        <authorList>
            <person name="Rodrigo-Torres L."/>
            <person name="Arahal R. D."/>
            <person name="Lucena T."/>
        </authorList>
    </citation>
    <scope>NUCLEOTIDE SEQUENCE [LARGE SCALE GENOMIC DNA]</scope>
    <source>
        <strain evidence="1 4">CECT 8486</strain>
    </source>
</reference>
<dbReference type="EMBL" id="OKQU01000001">
    <property type="protein sequence ID" value="SPE06713.1"/>
    <property type="molecule type" value="Genomic_DNA"/>
</dbReference>
<gene>
    <name evidence="1" type="ORF">LES8486_00468</name>
    <name evidence="2" type="ORF">LES9216_00615</name>
</gene>
<accession>A0A2N9K804</accession>
<sequence>MNPIEDIITTIRTLFTKQPNTIYEVRIVYQRYANKVNIFFESYKIGQAKRSQQIGRLDDEYRLQIPALAKQIHEATGLTIRTSD</sequence>
<reference evidence="2 3" key="1">
    <citation type="submission" date="2018-02" db="EMBL/GenBank/DDBJ databases">
        <authorList>
            <person name="Cohen D.B."/>
            <person name="Kent A.D."/>
        </authorList>
    </citation>
    <scope>NUCLEOTIDE SEQUENCE [LARGE SCALE GENOMIC DNA]</scope>
    <source>
        <strain evidence="2 3">CECT 9216</strain>
    </source>
</reference>
<name>A0A2N9K804_9LACO</name>
<dbReference type="Proteomes" id="UP000237923">
    <property type="component" value="Unassembled WGS sequence"/>
</dbReference>